<protein>
    <recommendedName>
        <fullName evidence="1">DUF8211 domain-containing protein</fullName>
    </recommendedName>
</protein>
<name>A0A2I1HMZ3_9GLOM</name>
<dbReference type="InterPro" id="IPR058524">
    <property type="entry name" value="DUF8211"/>
</dbReference>
<dbReference type="Pfam" id="PF26638">
    <property type="entry name" value="DUF8211"/>
    <property type="match status" value="1"/>
</dbReference>
<dbReference type="VEuPathDB" id="FungiDB:RhiirA1_476531"/>
<accession>A0A2I1HMZ3</accession>
<organism evidence="2 3">
    <name type="scientific">Rhizophagus irregularis</name>
    <dbReference type="NCBI Taxonomy" id="588596"/>
    <lineage>
        <taxon>Eukaryota</taxon>
        <taxon>Fungi</taxon>
        <taxon>Fungi incertae sedis</taxon>
        <taxon>Mucoromycota</taxon>
        <taxon>Glomeromycotina</taxon>
        <taxon>Glomeromycetes</taxon>
        <taxon>Glomerales</taxon>
        <taxon>Glomeraceae</taxon>
        <taxon>Rhizophagus</taxon>
    </lineage>
</organism>
<reference evidence="2 3" key="1">
    <citation type="submission" date="2015-10" db="EMBL/GenBank/DDBJ databases">
        <title>Genome analyses suggest a sexual origin of heterokaryosis in a supposedly ancient asexual fungus.</title>
        <authorList>
            <person name="Ropars J."/>
            <person name="Sedzielewska K."/>
            <person name="Noel J."/>
            <person name="Charron P."/>
            <person name="Farinelli L."/>
            <person name="Marton T."/>
            <person name="Kruger M."/>
            <person name="Pelin A."/>
            <person name="Brachmann A."/>
            <person name="Corradi N."/>
        </authorList>
    </citation>
    <scope>NUCLEOTIDE SEQUENCE [LARGE SCALE GENOMIC DNA]</scope>
    <source>
        <strain evidence="2 3">A4</strain>
    </source>
</reference>
<evidence type="ECO:0000259" key="1">
    <source>
        <dbReference type="Pfam" id="PF26638"/>
    </source>
</evidence>
<evidence type="ECO:0000313" key="2">
    <source>
        <dbReference type="EMBL" id="PKY60248.1"/>
    </source>
</evidence>
<dbReference type="AlphaFoldDB" id="A0A2I1HMZ3"/>
<keyword evidence="3" id="KW-1185">Reference proteome</keyword>
<evidence type="ECO:0000313" key="3">
    <source>
        <dbReference type="Proteomes" id="UP000234323"/>
    </source>
</evidence>
<comment type="caution">
    <text evidence="2">The sequence shown here is derived from an EMBL/GenBank/DDBJ whole genome shotgun (WGS) entry which is preliminary data.</text>
</comment>
<sequence>MYNKTYNNLTFCPSNKANVKKKQIARFERHYRRTLHNSSLTEDASIEDKLIACKRKGFLFLPSKQFTKPIMHLRYKKKYQIPLQCYYNFKIPSLKASKDAHVRREVHIVNYFNSTKHNLSFDPLERSNDASTSHDSNVISASLDTISSTFSVNAPVFTPSKNVQPKIRNEPVILPIPDELLPYVPSEPIYKDGVTFAHLTKKEQRTLKPYVVGSKLWIKAVKSIKALADEKNAREAYIEEIKIKWEVYDKEFATLYEDLFVICYNHQNICHDYFAYLSTSPDSLISPTPSSKKQQKLINYQFNRNHLLQLEAHFEGNVLELALMRHHCDLYYLDFYSKLPRRERKRTVDNYTNLDSFYGFHIAKTYPPICGIED</sequence>
<feature type="domain" description="DUF8211" evidence="1">
    <location>
        <begin position="1"/>
        <end position="91"/>
    </location>
</feature>
<proteinExistence type="predicted"/>
<dbReference type="Proteomes" id="UP000234323">
    <property type="component" value="Unassembled WGS sequence"/>
</dbReference>
<dbReference type="EMBL" id="LLXI01004091">
    <property type="protein sequence ID" value="PKY60248.1"/>
    <property type="molecule type" value="Genomic_DNA"/>
</dbReference>
<gene>
    <name evidence="2" type="ORF">RhiirA4_483747</name>
</gene>